<dbReference type="OrthoDB" id="3163863at2759"/>
<proteinExistence type="predicted"/>
<evidence type="ECO:0000259" key="1">
    <source>
        <dbReference type="Pfam" id="PF13391"/>
    </source>
</evidence>
<name>A0A5C3LIL5_9AGAR</name>
<dbReference type="Proteomes" id="UP000308652">
    <property type="component" value="Unassembled WGS sequence"/>
</dbReference>
<dbReference type="InterPro" id="IPR003615">
    <property type="entry name" value="HNH_nuc"/>
</dbReference>
<organism evidence="2 3">
    <name type="scientific">Crucibulum laeve</name>
    <dbReference type="NCBI Taxonomy" id="68775"/>
    <lineage>
        <taxon>Eukaryota</taxon>
        <taxon>Fungi</taxon>
        <taxon>Dikarya</taxon>
        <taxon>Basidiomycota</taxon>
        <taxon>Agaricomycotina</taxon>
        <taxon>Agaricomycetes</taxon>
        <taxon>Agaricomycetidae</taxon>
        <taxon>Agaricales</taxon>
        <taxon>Agaricineae</taxon>
        <taxon>Nidulariaceae</taxon>
        <taxon>Crucibulum</taxon>
    </lineage>
</organism>
<dbReference type="Pfam" id="PF13391">
    <property type="entry name" value="HNH_2"/>
    <property type="match status" value="1"/>
</dbReference>
<dbReference type="AlphaFoldDB" id="A0A5C3LIL5"/>
<sequence>MAQVRSRTFLGTIPLLKTLSLEDLHTSLDAAWRTVGVIDAKGEMRLLQPMLLHAPTRKGQRHMCDSILLIRQEHENAYLAAIDSAVMRGSNASAYNQKESDFALQYQKKIAEALLQLHKYFECSLFLPILGNKTRVIERPSVGPDYYGKYPIDPCPRSDDREELLQRDKFTCYATGRRDLSLAKRMTSRPSDWNPVLTDYLEAAHIIPYFLNKFKLKKEKKMHIIIWKALEEFSGYDLSTLKGKGINHVSNIFMLCPSAHKMHDDLRLSFYPNAENVNEHLVKTYDKTADWLDVVKRVTFHKDINRDWIAIHHAMCEVLQDGRTYEEIRKLSDAA</sequence>
<keyword evidence="3" id="KW-1185">Reference proteome</keyword>
<reference evidence="2 3" key="1">
    <citation type="journal article" date="2019" name="Nat. Ecol. Evol.">
        <title>Megaphylogeny resolves global patterns of mushroom evolution.</title>
        <authorList>
            <person name="Varga T."/>
            <person name="Krizsan K."/>
            <person name="Foldi C."/>
            <person name="Dima B."/>
            <person name="Sanchez-Garcia M."/>
            <person name="Sanchez-Ramirez S."/>
            <person name="Szollosi G.J."/>
            <person name="Szarkandi J.G."/>
            <person name="Papp V."/>
            <person name="Albert L."/>
            <person name="Andreopoulos W."/>
            <person name="Angelini C."/>
            <person name="Antonin V."/>
            <person name="Barry K.W."/>
            <person name="Bougher N.L."/>
            <person name="Buchanan P."/>
            <person name="Buyck B."/>
            <person name="Bense V."/>
            <person name="Catcheside P."/>
            <person name="Chovatia M."/>
            <person name="Cooper J."/>
            <person name="Damon W."/>
            <person name="Desjardin D."/>
            <person name="Finy P."/>
            <person name="Geml J."/>
            <person name="Haridas S."/>
            <person name="Hughes K."/>
            <person name="Justo A."/>
            <person name="Karasinski D."/>
            <person name="Kautmanova I."/>
            <person name="Kiss B."/>
            <person name="Kocsube S."/>
            <person name="Kotiranta H."/>
            <person name="LaButti K.M."/>
            <person name="Lechner B.E."/>
            <person name="Liimatainen K."/>
            <person name="Lipzen A."/>
            <person name="Lukacs Z."/>
            <person name="Mihaltcheva S."/>
            <person name="Morgado L.N."/>
            <person name="Niskanen T."/>
            <person name="Noordeloos M.E."/>
            <person name="Ohm R.A."/>
            <person name="Ortiz-Santana B."/>
            <person name="Ovrebo C."/>
            <person name="Racz N."/>
            <person name="Riley R."/>
            <person name="Savchenko A."/>
            <person name="Shiryaev A."/>
            <person name="Soop K."/>
            <person name="Spirin V."/>
            <person name="Szebenyi C."/>
            <person name="Tomsovsky M."/>
            <person name="Tulloss R.E."/>
            <person name="Uehling J."/>
            <person name="Grigoriev I.V."/>
            <person name="Vagvolgyi C."/>
            <person name="Papp T."/>
            <person name="Martin F.M."/>
            <person name="Miettinen O."/>
            <person name="Hibbett D.S."/>
            <person name="Nagy L.G."/>
        </authorList>
    </citation>
    <scope>NUCLEOTIDE SEQUENCE [LARGE SCALE GENOMIC DNA]</scope>
    <source>
        <strain evidence="2 3">CBS 166.37</strain>
    </source>
</reference>
<evidence type="ECO:0000313" key="2">
    <source>
        <dbReference type="EMBL" id="TFK32465.1"/>
    </source>
</evidence>
<evidence type="ECO:0000313" key="3">
    <source>
        <dbReference type="Proteomes" id="UP000308652"/>
    </source>
</evidence>
<accession>A0A5C3LIL5</accession>
<protein>
    <recommendedName>
        <fullName evidence="1">HNH nuclease domain-containing protein</fullName>
    </recommendedName>
</protein>
<dbReference type="EMBL" id="ML213674">
    <property type="protein sequence ID" value="TFK32465.1"/>
    <property type="molecule type" value="Genomic_DNA"/>
</dbReference>
<gene>
    <name evidence="2" type="ORF">BDQ12DRAFT_739367</name>
</gene>
<feature type="domain" description="HNH nuclease" evidence="1">
    <location>
        <begin position="195"/>
        <end position="270"/>
    </location>
</feature>
<dbReference type="STRING" id="68775.A0A5C3LIL5"/>